<feature type="binding site" evidence="18">
    <location>
        <position position="268"/>
    </location>
    <ligand>
        <name>Zn(2+)</name>
        <dbReference type="ChEBI" id="CHEBI:29105"/>
    </ligand>
</feature>
<dbReference type="NCBIfam" id="TIGR01357">
    <property type="entry name" value="aroB"/>
    <property type="match status" value="1"/>
</dbReference>
<keyword evidence="16 18" id="KW-0456">Lyase</keyword>
<evidence type="ECO:0000259" key="20">
    <source>
        <dbReference type="Pfam" id="PF24621"/>
    </source>
</evidence>
<organism evidence="21 22">
    <name type="scientific">Eiseniibacteriota bacterium</name>
    <dbReference type="NCBI Taxonomy" id="2212470"/>
    <lineage>
        <taxon>Bacteria</taxon>
        <taxon>Candidatus Eiseniibacteriota</taxon>
    </lineage>
</organism>
<dbReference type="Gene3D" id="3.40.50.1970">
    <property type="match status" value="1"/>
</dbReference>
<feature type="domain" description="3-dehydroquinate synthase C-terminal" evidence="20">
    <location>
        <begin position="185"/>
        <end position="327"/>
    </location>
</feature>
<evidence type="ECO:0000256" key="1">
    <source>
        <dbReference type="ARBA" id="ARBA00001393"/>
    </source>
</evidence>
<evidence type="ECO:0000256" key="13">
    <source>
        <dbReference type="ARBA" id="ARBA00022833"/>
    </source>
</evidence>
<dbReference type="GO" id="GO:0009423">
    <property type="term" value="P:chorismate biosynthetic process"/>
    <property type="evidence" value="ECO:0007669"/>
    <property type="project" value="UniProtKB-UniRule"/>
</dbReference>
<dbReference type="Pfam" id="PF24621">
    <property type="entry name" value="DHQS_C"/>
    <property type="match status" value="1"/>
</dbReference>
<keyword evidence="17 18" id="KW-0170">Cobalt</keyword>
<evidence type="ECO:0000313" key="21">
    <source>
        <dbReference type="EMBL" id="MBU2690604.1"/>
    </source>
</evidence>
<dbReference type="AlphaFoldDB" id="A0A948RYK1"/>
<keyword evidence="10 18" id="KW-0028">Amino-acid biosynthesis</keyword>
<comment type="pathway">
    <text evidence="5 18">Metabolic intermediate biosynthesis; chorismate biosynthesis; chorismate from D-erythrose 4-phosphate and phosphoenolpyruvate: step 2/7.</text>
</comment>
<dbReference type="Gene3D" id="1.20.1090.10">
    <property type="entry name" value="Dehydroquinate synthase-like - alpha domain"/>
    <property type="match status" value="1"/>
</dbReference>
<dbReference type="InterPro" id="IPR016037">
    <property type="entry name" value="DHQ_synth_AroB"/>
</dbReference>
<keyword evidence="9 18" id="KW-0963">Cytoplasm</keyword>
<feature type="domain" description="3-dehydroquinate synthase N-terminal" evidence="19">
    <location>
        <begin position="71"/>
        <end position="182"/>
    </location>
</feature>
<evidence type="ECO:0000256" key="17">
    <source>
        <dbReference type="ARBA" id="ARBA00023285"/>
    </source>
</evidence>
<evidence type="ECO:0000313" key="22">
    <source>
        <dbReference type="Proteomes" id="UP000777784"/>
    </source>
</evidence>
<evidence type="ECO:0000256" key="11">
    <source>
        <dbReference type="ARBA" id="ARBA00022723"/>
    </source>
</evidence>
<evidence type="ECO:0000256" key="18">
    <source>
        <dbReference type="HAMAP-Rule" id="MF_00110"/>
    </source>
</evidence>
<comment type="cofactor">
    <cofactor evidence="2 18">
        <name>NAD(+)</name>
        <dbReference type="ChEBI" id="CHEBI:57540"/>
    </cofactor>
</comment>
<feature type="binding site" evidence="18">
    <location>
        <begin position="109"/>
        <end position="113"/>
    </location>
    <ligand>
        <name>NAD(+)</name>
        <dbReference type="ChEBI" id="CHEBI:57540"/>
    </ligand>
</feature>
<keyword evidence="11 18" id="KW-0479">Metal-binding</keyword>
<comment type="subcellular location">
    <subcellularLocation>
        <location evidence="4 18">Cytoplasm</location>
    </subcellularLocation>
</comment>
<proteinExistence type="inferred from homology"/>
<feature type="binding site" evidence="18">
    <location>
        <position position="146"/>
    </location>
    <ligand>
        <name>NAD(+)</name>
        <dbReference type="ChEBI" id="CHEBI:57540"/>
    </ligand>
</feature>
<comment type="cofactor">
    <cofactor evidence="3">
        <name>Zn(2+)</name>
        <dbReference type="ChEBI" id="CHEBI:29105"/>
    </cofactor>
</comment>
<evidence type="ECO:0000256" key="3">
    <source>
        <dbReference type="ARBA" id="ARBA00001947"/>
    </source>
</evidence>
<comment type="caution">
    <text evidence="18">Lacks conserved residue(s) required for the propagation of feature annotation.</text>
</comment>
<dbReference type="Proteomes" id="UP000777784">
    <property type="component" value="Unassembled WGS sequence"/>
</dbReference>
<dbReference type="SUPFAM" id="SSF56796">
    <property type="entry name" value="Dehydroquinate synthase-like"/>
    <property type="match status" value="1"/>
</dbReference>
<dbReference type="InterPro" id="IPR050071">
    <property type="entry name" value="Dehydroquinate_synthase"/>
</dbReference>
<evidence type="ECO:0000256" key="8">
    <source>
        <dbReference type="ARBA" id="ARBA00017684"/>
    </source>
</evidence>
<gene>
    <name evidence="18 21" type="primary">aroB</name>
    <name evidence="21" type="ORF">KJ970_06710</name>
</gene>
<evidence type="ECO:0000256" key="15">
    <source>
        <dbReference type="ARBA" id="ARBA00023141"/>
    </source>
</evidence>
<evidence type="ECO:0000256" key="10">
    <source>
        <dbReference type="ARBA" id="ARBA00022605"/>
    </source>
</evidence>
<dbReference type="Pfam" id="PF01761">
    <property type="entry name" value="DHQ_synthase"/>
    <property type="match status" value="1"/>
</dbReference>
<evidence type="ECO:0000256" key="5">
    <source>
        <dbReference type="ARBA" id="ARBA00004661"/>
    </source>
</evidence>
<evidence type="ECO:0000256" key="6">
    <source>
        <dbReference type="ARBA" id="ARBA00005412"/>
    </source>
</evidence>
<dbReference type="GO" id="GO:0005737">
    <property type="term" value="C:cytoplasm"/>
    <property type="evidence" value="ECO:0007669"/>
    <property type="project" value="UniProtKB-SubCell"/>
</dbReference>
<comment type="caution">
    <text evidence="21">The sequence shown here is derived from an EMBL/GenBank/DDBJ whole genome shotgun (WGS) entry which is preliminary data.</text>
</comment>
<dbReference type="PIRSF" id="PIRSF001455">
    <property type="entry name" value="DHQ_synth"/>
    <property type="match status" value="1"/>
</dbReference>
<dbReference type="CDD" id="cd08195">
    <property type="entry name" value="DHQS"/>
    <property type="match status" value="1"/>
</dbReference>
<dbReference type="InterPro" id="IPR056179">
    <property type="entry name" value="DHQS_C"/>
</dbReference>
<comment type="function">
    <text evidence="18">Catalyzes the conversion of 3-deoxy-D-arabino-heptulosonate 7-phosphate (DAHP) to dehydroquinate (DHQ).</text>
</comment>
<dbReference type="GO" id="GO:0000166">
    <property type="term" value="F:nucleotide binding"/>
    <property type="evidence" value="ECO:0007669"/>
    <property type="project" value="UniProtKB-KW"/>
</dbReference>
<evidence type="ECO:0000259" key="19">
    <source>
        <dbReference type="Pfam" id="PF01761"/>
    </source>
</evidence>
<keyword evidence="15 18" id="KW-0057">Aromatic amino acid biosynthesis</keyword>
<feature type="binding site" evidence="18">
    <location>
        <begin position="133"/>
        <end position="134"/>
    </location>
    <ligand>
        <name>NAD(+)</name>
        <dbReference type="ChEBI" id="CHEBI:57540"/>
    </ligand>
</feature>
<name>A0A948RYK1_UNCEI</name>
<keyword evidence="14 18" id="KW-0520">NAD</keyword>
<dbReference type="InterPro" id="IPR030960">
    <property type="entry name" value="DHQS/DOIS_N"/>
</dbReference>
<dbReference type="InterPro" id="IPR030963">
    <property type="entry name" value="DHQ_synth_fam"/>
</dbReference>
<comment type="cofactor">
    <cofactor evidence="18">
        <name>Co(2+)</name>
        <dbReference type="ChEBI" id="CHEBI:48828"/>
    </cofactor>
    <cofactor evidence="18">
        <name>Zn(2+)</name>
        <dbReference type="ChEBI" id="CHEBI:29105"/>
    </cofactor>
    <text evidence="18">Binds 1 divalent metal cation per subunit. Can use either Co(2+) or Zn(2+).</text>
</comment>
<evidence type="ECO:0000256" key="2">
    <source>
        <dbReference type="ARBA" id="ARBA00001911"/>
    </source>
</evidence>
<evidence type="ECO:0000256" key="9">
    <source>
        <dbReference type="ARBA" id="ARBA00022490"/>
    </source>
</evidence>
<evidence type="ECO:0000256" key="4">
    <source>
        <dbReference type="ARBA" id="ARBA00004496"/>
    </source>
</evidence>
<feature type="binding site" evidence="18">
    <location>
        <position position="188"/>
    </location>
    <ligand>
        <name>Zn(2+)</name>
        <dbReference type="ChEBI" id="CHEBI:29105"/>
    </ligand>
</feature>
<feature type="binding site" evidence="18">
    <location>
        <begin position="173"/>
        <end position="176"/>
    </location>
    <ligand>
        <name>NAD(+)</name>
        <dbReference type="ChEBI" id="CHEBI:57540"/>
    </ligand>
</feature>
<dbReference type="GO" id="GO:0009073">
    <property type="term" value="P:aromatic amino acid family biosynthetic process"/>
    <property type="evidence" value="ECO:0007669"/>
    <property type="project" value="UniProtKB-KW"/>
</dbReference>
<keyword evidence="12 18" id="KW-0547">Nucleotide-binding</keyword>
<evidence type="ECO:0000256" key="12">
    <source>
        <dbReference type="ARBA" id="ARBA00022741"/>
    </source>
</evidence>
<dbReference type="GO" id="GO:0003856">
    <property type="term" value="F:3-dehydroquinate synthase activity"/>
    <property type="evidence" value="ECO:0007669"/>
    <property type="project" value="UniProtKB-UniRule"/>
</dbReference>
<feature type="binding site" evidence="18">
    <location>
        <position position="155"/>
    </location>
    <ligand>
        <name>NAD(+)</name>
        <dbReference type="ChEBI" id="CHEBI:57540"/>
    </ligand>
</feature>
<reference evidence="21" key="1">
    <citation type="submission" date="2021-05" db="EMBL/GenBank/DDBJ databases">
        <title>Energy efficiency and biological interactions define the core microbiome of deep oligotrophic groundwater.</title>
        <authorList>
            <person name="Mehrshad M."/>
            <person name="Lopez-Fernandez M."/>
            <person name="Bell E."/>
            <person name="Bernier-Latmani R."/>
            <person name="Bertilsson S."/>
            <person name="Dopson M."/>
        </authorList>
    </citation>
    <scope>NUCLEOTIDE SEQUENCE</scope>
    <source>
        <strain evidence="21">Modern_marine.mb.64</strain>
    </source>
</reference>
<sequence length="365" mass="39978">MKKLQCRTDPPYTIYVGPLNDGEIREALFALAREEEWASPAVIVSDNHVAPLYADRLQTLLTDAGLAPSLMTVEAGEGSKSMATFEVLCQSFLERGVCRRSPVFALGGGVVGDLAGFAAATFSRGMPWVVVPTSLLAQVDSSVGGKVAINLPVAKNMLGSFHQPRMVIADPNCLKTLPEREYLSGLAEILKSAIVGDRELLTLLEERGQAILDREVQLLEGVVDASLKVKCDVVERDEKDYGHRHVLNLGHTFGHAIEAVAGYGRWLHGEAVAVGLCAALWLSWRMGSLSEEAILRIENLLTQWGLPVRASGLDPAEVEKAMGYDKKFTRGRQRFVLIEDWGRPVIVPDPPRELVRETIRRMVSA</sequence>
<evidence type="ECO:0000256" key="14">
    <source>
        <dbReference type="ARBA" id="ARBA00023027"/>
    </source>
</evidence>
<feature type="binding site" evidence="18">
    <location>
        <position position="251"/>
    </location>
    <ligand>
        <name>Zn(2+)</name>
        <dbReference type="ChEBI" id="CHEBI:29105"/>
    </ligand>
</feature>
<dbReference type="PANTHER" id="PTHR43622:SF7">
    <property type="entry name" value="3-DEHYDROQUINATE SYNTHASE, CHLOROPLASTIC"/>
    <property type="match status" value="1"/>
</dbReference>
<dbReference type="FunFam" id="3.40.50.1970:FF:000007">
    <property type="entry name" value="Pentafunctional AROM polypeptide"/>
    <property type="match status" value="1"/>
</dbReference>
<dbReference type="HAMAP" id="MF_00110">
    <property type="entry name" value="DHQ_synthase"/>
    <property type="match status" value="1"/>
</dbReference>
<accession>A0A948RYK1</accession>
<dbReference type="EMBL" id="JAHJDP010000032">
    <property type="protein sequence ID" value="MBU2690604.1"/>
    <property type="molecule type" value="Genomic_DNA"/>
</dbReference>
<evidence type="ECO:0000256" key="7">
    <source>
        <dbReference type="ARBA" id="ARBA00013031"/>
    </source>
</evidence>
<dbReference type="PANTHER" id="PTHR43622">
    <property type="entry name" value="3-DEHYDROQUINATE SYNTHASE"/>
    <property type="match status" value="1"/>
</dbReference>
<keyword evidence="13 18" id="KW-0862">Zinc</keyword>
<comment type="catalytic activity">
    <reaction evidence="1 18">
        <text>7-phospho-2-dehydro-3-deoxy-D-arabino-heptonate = 3-dehydroquinate + phosphate</text>
        <dbReference type="Rhea" id="RHEA:21968"/>
        <dbReference type="ChEBI" id="CHEBI:32364"/>
        <dbReference type="ChEBI" id="CHEBI:43474"/>
        <dbReference type="ChEBI" id="CHEBI:58394"/>
        <dbReference type="EC" id="4.2.3.4"/>
    </reaction>
</comment>
<protein>
    <recommendedName>
        <fullName evidence="8 18">3-dehydroquinate synthase</fullName>
        <shortName evidence="18">DHQS</shortName>
        <ecNumber evidence="7 18">4.2.3.4</ecNumber>
    </recommendedName>
</protein>
<dbReference type="GO" id="GO:0046872">
    <property type="term" value="F:metal ion binding"/>
    <property type="evidence" value="ECO:0007669"/>
    <property type="project" value="UniProtKB-KW"/>
</dbReference>
<evidence type="ECO:0000256" key="16">
    <source>
        <dbReference type="ARBA" id="ARBA00023239"/>
    </source>
</evidence>
<dbReference type="GO" id="GO:0008652">
    <property type="term" value="P:amino acid biosynthetic process"/>
    <property type="evidence" value="ECO:0007669"/>
    <property type="project" value="UniProtKB-KW"/>
</dbReference>
<dbReference type="EC" id="4.2.3.4" evidence="7 18"/>
<comment type="similarity">
    <text evidence="6 18">Belongs to the sugar phosphate cyclases superfamily. Dehydroquinate synthase family.</text>
</comment>